<keyword evidence="11" id="KW-1185">Reference proteome</keyword>
<evidence type="ECO:0000256" key="1">
    <source>
        <dbReference type="ARBA" id="ARBA00004365"/>
    </source>
</evidence>
<dbReference type="InterPro" id="IPR053927">
    <property type="entry name" value="FlgK_helical"/>
</dbReference>
<evidence type="ECO:0000256" key="5">
    <source>
        <dbReference type="ARBA" id="ARBA00022525"/>
    </source>
</evidence>
<evidence type="ECO:0000313" key="11">
    <source>
        <dbReference type="Proteomes" id="UP000242664"/>
    </source>
</evidence>
<dbReference type="InterPro" id="IPR001444">
    <property type="entry name" value="Flag_bb_rod_N"/>
</dbReference>
<dbReference type="PRINTS" id="PR01005">
    <property type="entry name" value="FLGHOOKAP1"/>
</dbReference>
<dbReference type="PANTHER" id="PTHR30033">
    <property type="entry name" value="FLAGELLAR HOOK-ASSOCIATED PROTEIN 1"/>
    <property type="match status" value="1"/>
</dbReference>
<organism evidence="10 11">
    <name type="scientific">Vibrio antiquarius (strain Ex25)</name>
    <dbReference type="NCBI Taxonomy" id="150340"/>
    <lineage>
        <taxon>Bacteria</taxon>
        <taxon>Pseudomonadati</taxon>
        <taxon>Pseudomonadota</taxon>
        <taxon>Gammaproteobacteria</taxon>
        <taxon>Vibrionales</taxon>
        <taxon>Vibrionaceae</taxon>
        <taxon>Vibrio</taxon>
        <taxon>Vibrio diabolicus subgroup</taxon>
    </lineage>
</organism>
<dbReference type="Pfam" id="PF22638">
    <property type="entry name" value="FlgK_D1"/>
    <property type="match status" value="1"/>
</dbReference>
<evidence type="ECO:0000256" key="4">
    <source>
        <dbReference type="ARBA" id="ARBA00016244"/>
    </source>
</evidence>
<comment type="similarity">
    <text evidence="3">Belongs to the flagella basal body rod proteins family.</text>
</comment>
<dbReference type="Pfam" id="PF00460">
    <property type="entry name" value="Flg_bb_rod"/>
    <property type="match status" value="1"/>
</dbReference>
<feature type="domain" description="Flagellar basal-body/hook protein C-terminal" evidence="8">
    <location>
        <begin position="619"/>
        <end position="659"/>
    </location>
</feature>
<dbReference type="Proteomes" id="UP000242664">
    <property type="component" value="Unassembled WGS sequence"/>
</dbReference>
<name>A0ABM9WS51_VIBAE</name>
<dbReference type="NCBIfam" id="TIGR02492">
    <property type="entry name" value="flgK_ends"/>
    <property type="match status" value="1"/>
</dbReference>
<feature type="domain" description="Flagellar basal body rod protein N-terminal" evidence="7">
    <location>
        <begin position="29"/>
        <end position="49"/>
    </location>
</feature>
<keyword evidence="5" id="KW-0964">Secreted</keyword>
<keyword evidence="10" id="KW-0969">Cilium</keyword>
<accession>A0ABM9WS51</accession>
<proteinExistence type="inferred from homology"/>
<reference evidence="11" key="1">
    <citation type="submission" date="2006-10" db="EMBL/GenBank/DDBJ databases">
        <authorList>
            <person name="Heidelberg J."/>
            <person name="Sebastian Y."/>
        </authorList>
    </citation>
    <scope>NUCLEOTIDE SEQUENCE [LARGE SCALE GENOMIC DNA]</scope>
    <source>
        <strain evidence="11">EX25</strain>
    </source>
</reference>
<comment type="subcellular location">
    <subcellularLocation>
        <location evidence="1">Bacterial flagellum</location>
    </subcellularLocation>
    <subcellularLocation>
        <location evidence="2">Secreted</location>
    </subcellularLocation>
</comment>
<dbReference type="InterPro" id="IPR002371">
    <property type="entry name" value="FlgK"/>
</dbReference>
<evidence type="ECO:0000256" key="3">
    <source>
        <dbReference type="ARBA" id="ARBA00009677"/>
    </source>
</evidence>
<evidence type="ECO:0000259" key="7">
    <source>
        <dbReference type="Pfam" id="PF00460"/>
    </source>
</evidence>
<dbReference type="Pfam" id="PF06429">
    <property type="entry name" value="Flg_bbr_C"/>
    <property type="match status" value="1"/>
</dbReference>
<keyword evidence="10" id="KW-0282">Flagellum</keyword>
<feature type="domain" description="Flagellar hook-associated protein FlgK helical" evidence="9">
    <location>
        <begin position="108"/>
        <end position="338"/>
    </location>
</feature>
<dbReference type="EMBL" id="DS267845">
    <property type="protein sequence ID" value="EDN56190.1"/>
    <property type="molecule type" value="Genomic_DNA"/>
</dbReference>
<evidence type="ECO:0000256" key="2">
    <source>
        <dbReference type="ARBA" id="ARBA00004613"/>
    </source>
</evidence>
<dbReference type="SUPFAM" id="SSF64518">
    <property type="entry name" value="Phase 1 flagellin"/>
    <property type="match status" value="1"/>
</dbReference>
<keyword evidence="10" id="KW-0966">Cell projection</keyword>
<keyword evidence="6" id="KW-0975">Bacterial flagellum</keyword>
<evidence type="ECO:0000259" key="9">
    <source>
        <dbReference type="Pfam" id="PF22638"/>
    </source>
</evidence>
<evidence type="ECO:0000256" key="6">
    <source>
        <dbReference type="ARBA" id="ARBA00023143"/>
    </source>
</evidence>
<protein>
    <recommendedName>
        <fullName evidence="4">Flagellar hook-associated protein 1</fullName>
    </recommendedName>
</protein>
<sequence length="660" mass="72719">MIGFADFISFLGACMASDLLNVGTQSVLTAQRQLNTTGHNISNVNTEGYSRQSVIQGTNDPRMFGGSTYGMGVHVENVRRSWDQFAVNELNLSSTNNANKTDTQDNLDMLSSMLSSVASKKIPENLNEWFDAVKTMADTPNDLGARKVVLEKAKIFSDTLNDFHETVRLQSDVTNKKLDMGIERVNQLALEIRDVHRLMMRTPGPHNDLMDQHEKLVTELSEYTKVTVTPRKNAEGFNVHIGNGHTLVSGTEASQLKMIDGYPDVHQRRLAMVEGDGIKAIKSDDMDGKIGALLEMRDKHIPQLQDEMGRLATGFSYKINQLQSQGLDLNGKIGKDVFTDVNSELVAKSRVFAAPDSQADVAVYIDDISAIKGGEYSLRYDGDQYSVTTPKGEQMSLNIDQSDSSFVLDGMKVQIGEGLAAGERVLLRPTRSGAAIIKMETNDAKAIAAQSYEASTTFAQGNAKFKIREAGDVKEFEVTVQPADEKHDKPWLKITDNKGNLLSDKYSYPLDKDNPMIEISVPKSHPLYKNGDATVFELSEGALMNDKFTANLVPSEGGNGNLRKMQKIQTDKMMDGKSSTLIDVYHNLNTEVGLKSSTANRLASVARLEHEAAQERVASISGVNLDEEAANMMKFQQAYMASSRVMQAANDTFNTILQLR</sequence>
<dbReference type="InterPro" id="IPR010930">
    <property type="entry name" value="Flg_bb/hook_C_dom"/>
</dbReference>
<evidence type="ECO:0000259" key="8">
    <source>
        <dbReference type="Pfam" id="PF06429"/>
    </source>
</evidence>
<evidence type="ECO:0000313" key="10">
    <source>
        <dbReference type="EMBL" id="EDN56190.1"/>
    </source>
</evidence>
<dbReference type="PANTHER" id="PTHR30033:SF1">
    <property type="entry name" value="FLAGELLAR HOOK-ASSOCIATED PROTEIN 1"/>
    <property type="match status" value="1"/>
</dbReference>
<gene>
    <name evidence="10" type="primary">flgK</name>
    <name evidence="10" type="ORF">VEx25_0525</name>
</gene>